<proteinExistence type="predicted"/>
<dbReference type="EMBL" id="KK198763">
    <property type="protein sequence ID" value="KCW47900.1"/>
    <property type="molecule type" value="Genomic_DNA"/>
</dbReference>
<evidence type="ECO:0000256" key="1">
    <source>
        <dbReference type="SAM" id="MobiDB-lite"/>
    </source>
</evidence>
<protein>
    <submittedName>
        <fullName evidence="2">Uncharacterized protein</fullName>
    </submittedName>
</protein>
<organism evidence="2">
    <name type="scientific">Eucalyptus grandis</name>
    <name type="common">Flooded gum</name>
    <dbReference type="NCBI Taxonomy" id="71139"/>
    <lineage>
        <taxon>Eukaryota</taxon>
        <taxon>Viridiplantae</taxon>
        <taxon>Streptophyta</taxon>
        <taxon>Embryophyta</taxon>
        <taxon>Tracheophyta</taxon>
        <taxon>Spermatophyta</taxon>
        <taxon>Magnoliopsida</taxon>
        <taxon>eudicotyledons</taxon>
        <taxon>Gunneridae</taxon>
        <taxon>Pentapetalae</taxon>
        <taxon>rosids</taxon>
        <taxon>malvids</taxon>
        <taxon>Myrtales</taxon>
        <taxon>Myrtaceae</taxon>
        <taxon>Myrtoideae</taxon>
        <taxon>Eucalypteae</taxon>
        <taxon>Eucalyptus</taxon>
    </lineage>
</organism>
<reference evidence="2" key="1">
    <citation type="submission" date="2013-07" db="EMBL/GenBank/DDBJ databases">
        <title>The genome of Eucalyptus grandis.</title>
        <authorList>
            <person name="Schmutz J."/>
            <person name="Hayes R."/>
            <person name="Myburg A."/>
            <person name="Tuskan G."/>
            <person name="Grattapaglia D."/>
            <person name="Rokhsar D.S."/>
        </authorList>
    </citation>
    <scope>NUCLEOTIDE SEQUENCE</scope>
    <source>
        <tissue evidence="2">Leaf extractions</tissue>
    </source>
</reference>
<evidence type="ECO:0000313" key="2">
    <source>
        <dbReference type="EMBL" id="KCW47900.1"/>
    </source>
</evidence>
<gene>
    <name evidence="2" type="ORF">EUGRSUZ_K01642</name>
</gene>
<accession>A0A059A3J1</accession>
<name>A0A059A3J1_EUCGR</name>
<sequence length="168" mass="19312">MKGEKFAVETRGVIGQSYSFPIQGPSCSWPSWRYHSWCCRCSCRPSRHPQRCCSSCPSSSCRSSFSSPSRPTACPTSSLPPSDFDSRDRNHPVLLWMNGTEDRECEIRCAGRRGWRRKNVRKTCLKDWKIVRPGWTGYRDSTVLLHCLASDYLFSDCNVFQVPETQSW</sequence>
<feature type="region of interest" description="Disordered" evidence="1">
    <location>
        <begin position="61"/>
        <end position="81"/>
    </location>
</feature>
<dbReference type="AlphaFoldDB" id="A0A059A3J1"/>
<dbReference type="InParanoid" id="A0A059A3J1"/>
<feature type="compositionally biased region" description="Low complexity" evidence="1">
    <location>
        <begin position="61"/>
        <end position="71"/>
    </location>
</feature>
<dbReference type="Gramene" id="KCW47900">
    <property type="protein sequence ID" value="KCW47900"/>
    <property type="gene ID" value="EUGRSUZ_K01642"/>
</dbReference>